<dbReference type="PANTHER" id="PTHR46943">
    <property type="entry name" value="PENTRAXIN-RELATED PROTEIN PTX3"/>
    <property type="match status" value="1"/>
</dbReference>
<keyword evidence="1 4" id="KW-0732">Signal</keyword>
<dbReference type="Pfam" id="PF00089">
    <property type="entry name" value="Trypsin"/>
    <property type="match status" value="1"/>
</dbReference>
<dbReference type="PROSITE" id="PS50240">
    <property type="entry name" value="TRYPSIN_DOM"/>
    <property type="match status" value="1"/>
</dbReference>
<evidence type="ECO:0000256" key="1">
    <source>
        <dbReference type="ARBA" id="ARBA00022729"/>
    </source>
</evidence>
<accession>A0A919SCC7</accession>
<evidence type="ECO:0000256" key="3">
    <source>
        <dbReference type="SAM" id="MobiDB-lite"/>
    </source>
</evidence>
<evidence type="ECO:0000313" key="6">
    <source>
        <dbReference type="EMBL" id="GIM69124.1"/>
    </source>
</evidence>
<dbReference type="Pfam" id="PF13385">
    <property type="entry name" value="Laminin_G_3"/>
    <property type="match status" value="2"/>
</dbReference>
<dbReference type="Proteomes" id="UP000680865">
    <property type="component" value="Unassembled WGS sequence"/>
</dbReference>
<dbReference type="GO" id="GO:0006508">
    <property type="term" value="P:proteolysis"/>
    <property type="evidence" value="ECO:0007669"/>
    <property type="project" value="InterPro"/>
</dbReference>
<dbReference type="GO" id="GO:0006955">
    <property type="term" value="P:immune response"/>
    <property type="evidence" value="ECO:0007669"/>
    <property type="project" value="InterPro"/>
</dbReference>
<dbReference type="Gene3D" id="2.40.10.10">
    <property type="entry name" value="Trypsin-like serine proteases"/>
    <property type="match status" value="1"/>
</dbReference>
<dbReference type="InterPro" id="IPR001254">
    <property type="entry name" value="Trypsin_dom"/>
</dbReference>
<dbReference type="SMART" id="SM00560">
    <property type="entry name" value="LamGL"/>
    <property type="match status" value="2"/>
</dbReference>
<feature type="signal peptide" evidence="4">
    <location>
        <begin position="1"/>
        <end position="29"/>
    </location>
</feature>
<dbReference type="SUPFAM" id="SSF49899">
    <property type="entry name" value="Concanavalin A-like lectins/glucanases"/>
    <property type="match status" value="2"/>
</dbReference>
<dbReference type="InterPro" id="IPR013320">
    <property type="entry name" value="ConA-like_dom_sf"/>
</dbReference>
<reference evidence="6" key="1">
    <citation type="submission" date="2021-03" db="EMBL/GenBank/DDBJ databases">
        <title>Whole genome shotgun sequence of Actinoplanes consettensis NBRC 14913.</title>
        <authorList>
            <person name="Komaki H."/>
            <person name="Tamura T."/>
        </authorList>
    </citation>
    <scope>NUCLEOTIDE SEQUENCE</scope>
    <source>
        <strain evidence="6">NBRC 14913</strain>
    </source>
</reference>
<feature type="region of interest" description="Disordered" evidence="3">
    <location>
        <begin position="772"/>
        <end position="817"/>
    </location>
</feature>
<evidence type="ECO:0000256" key="2">
    <source>
        <dbReference type="ARBA" id="ARBA00023157"/>
    </source>
</evidence>
<feature type="chain" id="PRO_5038788626" description="Peptidase S1 domain-containing protein" evidence="4">
    <location>
        <begin position="30"/>
        <end position="828"/>
    </location>
</feature>
<feature type="domain" description="Peptidase S1" evidence="5">
    <location>
        <begin position="36"/>
        <end position="252"/>
    </location>
</feature>
<dbReference type="InterPro" id="IPR006558">
    <property type="entry name" value="LamG-like"/>
</dbReference>
<comment type="caution">
    <text evidence="6">The sequence shown here is derived from an EMBL/GenBank/DDBJ whole genome shotgun (WGS) entry which is preliminary data.</text>
</comment>
<evidence type="ECO:0000313" key="7">
    <source>
        <dbReference type="Proteomes" id="UP000680865"/>
    </source>
</evidence>
<dbReference type="InterPro" id="IPR042837">
    <property type="entry name" value="PTX3"/>
</dbReference>
<dbReference type="SMART" id="SM00020">
    <property type="entry name" value="Tryp_SPc"/>
    <property type="match status" value="1"/>
</dbReference>
<organism evidence="6 7">
    <name type="scientific">Winogradskya consettensis</name>
    <dbReference type="NCBI Taxonomy" id="113560"/>
    <lineage>
        <taxon>Bacteria</taxon>
        <taxon>Bacillati</taxon>
        <taxon>Actinomycetota</taxon>
        <taxon>Actinomycetes</taxon>
        <taxon>Micromonosporales</taxon>
        <taxon>Micromonosporaceae</taxon>
        <taxon>Winogradskya</taxon>
    </lineage>
</organism>
<dbReference type="RefSeq" id="WP_212996326.1">
    <property type="nucleotide sequence ID" value="NZ_BAAATW010000001.1"/>
</dbReference>
<dbReference type="EMBL" id="BOQP01000006">
    <property type="protein sequence ID" value="GIM69124.1"/>
    <property type="molecule type" value="Genomic_DNA"/>
</dbReference>
<keyword evidence="2" id="KW-1015">Disulfide bond</keyword>
<evidence type="ECO:0000259" key="5">
    <source>
        <dbReference type="PROSITE" id="PS50240"/>
    </source>
</evidence>
<dbReference type="InterPro" id="IPR009003">
    <property type="entry name" value="Peptidase_S1_PA"/>
</dbReference>
<feature type="compositionally biased region" description="Acidic residues" evidence="3">
    <location>
        <begin position="789"/>
        <end position="798"/>
    </location>
</feature>
<dbReference type="InterPro" id="IPR043504">
    <property type="entry name" value="Peptidase_S1_PA_chymotrypsin"/>
</dbReference>
<dbReference type="AlphaFoldDB" id="A0A919SCC7"/>
<dbReference type="Gene3D" id="2.60.120.200">
    <property type="match status" value="2"/>
</dbReference>
<dbReference type="SUPFAM" id="SSF50494">
    <property type="entry name" value="Trypsin-like serine proteases"/>
    <property type="match status" value="1"/>
</dbReference>
<keyword evidence="7" id="KW-1185">Reference proteome</keyword>
<sequence>MEHNSGRRGAARLRLAGAVLIAASTVAAAATPAFAVAGGEAAATGAYPFVVKLDVGDGIQTCSGALIAPEWAITATECLGTGSTPVATGRPTVPITAMLGRTELAGSGGQVRSVVRVVPHASRGVALVRFASPVTGITPVALATAQPATDATVRVAGYGRTTTAWIPGALQSAQFTVATTSATGFTVTSAAAAACRGDAGAPAFTESADGVRLAGVSTTSGQSGCFGETATGNTAEELRVDDLATWVQQSVAQDQPAGRWDLRETSGTALADSTTAGTAHPATVSGATLGQAGPVLGGDTAVRFDGVNDYAATGAAVVNTAADYSVSAWVRVSALSTGYTNAVAANGTRTSVFGLGKSSGNKWVFWVHPTDSDNGGGLVEVVATTGPKVGSWAHLAGVFTAADRKLTLYVNGVAAGSATMTSAPWNATGTVNIGRGLYAGTGGYYWAGDLSSVKIWNRALAATELGAQAGIGAGRWSLQDTGVDSSGFERRLSAAGDVDYTDGRVRDSALFNGADQVLATSAPVLRTDQSFTVSAWVRADKLSTGYTNAVAQDGTRTTMFGLGKSSTNKWTFWTHSADSDSGGTLVSVTAASGPTVGTWAHLTGVYDANNNKITLYVNGAPAGSTALTTVWHAGSRLTIGGGRWVAANGYFWPGSVDEVRAIQGALTPAEVQSLYTTTPTGTETATGAALAENFAYPGAAKLLADQNVKLLSGDGHIVAINCATAADGDIGLLKVYTTDETIGADGVGRVCFKVLGAPGRLDLEVPGVYEIRGDGQRSGTGHEVTADLTTDEGDELSVDVDPAGSTQVGLGASPDNPPTILLRLTAKG</sequence>
<protein>
    <recommendedName>
        <fullName evidence="5">Peptidase S1 domain-containing protein</fullName>
    </recommendedName>
</protein>
<gene>
    <name evidence="6" type="ORF">Aco04nite_13830</name>
</gene>
<dbReference type="GO" id="GO:0004252">
    <property type="term" value="F:serine-type endopeptidase activity"/>
    <property type="evidence" value="ECO:0007669"/>
    <property type="project" value="InterPro"/>
</dbReference>
<name>A0A919SCC7_9ACTN</name>
<evidence type="ECO:0000256" key="4">
    <source>
        <dbReference type="SAM" id="SignalP"/>
    </source>
</evidence>
<dbReference type="PANTHER" id="PTHR46943:SF1">
    <property type="entry name" value="PENTRAXIN-RELATED PROTEIN PTX3"/>
    <property type="match status" value="1"/>
</dbReference>
<proteinExistence type="predicted"/>